<proteinExistence type="inferred from homology"/>
<comment type="caution">
    <text evidence="9">The sequence shown here is derived from an EMBL/GenBank/DDBJ whole genome shotgun (WGS) entry which is preliminary data.</text>
</comment>
<evidence type="ECO:0000256" key="3">
    <source>
        <dbReference type="ARBA" id="ARBA00020978"/>
    </source>
</evidence>
<gene>
    <name evidence="9" type="ORF">P7K49_011722</name>
</gene>
<dbReference type="Pfam" id="PF08700">
    <property type="entry name" value="VPS51_Exo84_N"/>
    <property type="match status" value="1"/>
</dbReference>
<dbReference type="EMBL" id="JASSZA010000005">
    <property type="protein sequence ID" value="KAK2111975.1"/>
    <property type="molecule type" value="Genomic_DNA"/>
</dbReference>
<accession>A0ABQ9VS81</accession>
<feature type="region of interest" description="Disordered" evidence="8">
    <location>
        <begin position="92"/>
        <end position="138"/>
    </location>
</feature>
<sequence>MAAAAASPALKRLDLRDPAALFETHGAEEIRGLERQVRAEIEHKKEELRQMVGERYRDLIEAADTIGQMRRCAVGLVDAVKATDQYCARLRQAGSAAPRPPRAPQVSLSTPTLQPRRRVPEPPALQVTSRPRPHAGWSRTPRILTFLSQEPAASNPLGSPRATPTSHAQMRLLICCGNAIQRFI</sequence>
<evidence type="ECO:0000313" key="10">
    <source>
        <dbReference type="Proteomes" id="UP001266305"/>
    </source>
</evidence>
<keyword evidence="6" id="KW-0333">Golgi apparatus</keyword>
<dbReference type="PANTHER" id="PTHR31658">
    <property type="entry name" value="CONSERVED OLIGOMERIC GOLGI COMPLEX SUBUNIT 1"/>
    <property type="match status" value="1"/>
</dbReference>
<evidence type="ECO:0000256" key="2">
    <source>
        <dbReference type="ARBA" id="ARBA00006653"/>
    </source>
</evidence>
<keyword evidence="4" id="KW-0813">Transport</keyword>
<evidence type="ECO:0000313" key="9">
    <source>
        <dbReference type="EMBL" id="KAK2111975.1"/>
    </source>
</evidence>
<evidence type="ECO:0000256" key="8">
    <source>
        <dbReference type="SAM" id="MobiDB-lite"/>
    </source>
</evidence>
<keyword evidence="5" id="KW-0653">Protein transport</keyword>
<reference evidence="9 10" key="1">
    <citation type="submission" date="2023-05" db="EMBL/GenBank/DDBJ databases">
        <title>B98-5 Cell Line De Novo Hybrid Assembly: An Optical Mapping Approach.</title>
        <authorList>
            <person name="Kananen K."/>
            <person name="Auerbach J.A."/>
            <person name="Kautto E."/>
            <person name="Blachly J.S."/>
        </authorList>
    </citation>
    <scope>NUCLEOTIDE SEQUENCE [LARGE SCALE GENOMIC DNA]</scope>
    <source>
        <strain evidence="9">B95-8</strain>
        <tissue evidence="9">Cell line</tissue>
    </source>
</reference>
<dbReference type="Proteomes" id="UP001266305">
    <property type="component" value="Unassembled WGS sequence"/>
</dbReference>
<comment type="subcellular location">
    <subcellularLocation>
        <location evidence="1">Golgi apparatus membrane</location>
        <topology evidence="1">Peripheral membrane protein</topology>
    </subcellularLocation>
</comment>
<evidence type="ECO:0000256" key="5">
    <source>
        <dbReference type="ARBA" id="ARBA00022927"/>
    </source>
</evidence>
<keyword evidence="7" id="KW-0472">Membrane</keyword>
<evidence type="ECO:0000256" key="7">
    <source>
        <dbReference type="ARBA" id="ARBA00023136"/>
    </source>
</evidence>
<protein>
    <recommendedName>
        <fullName evidence="3">Conserved oligomeric Golgi complex subunit 1</fullName>
    </recommendedName>
</protein>
<organism evidence="9 10">
    <name type="scientific">Saguinus oedipus</name>
    <name type="common">Cotton-top tamarin</name>
    <name type="synonym">Oedipomidas oedipus</name>
    <dbReference type="NCBI Taxonomy" id="9490"/>
    <lineage>
        <taxon>Eukaryota</taxon>
        <taxon>Metazoa</taxon>
        <taxon>Chordata</taxon>
        <taxon>Craniata</taxon>
        <taxon>Vertebrata</taxon>
        <taxon>Euteleostomi</taxon>
        <taxon>Mammalia</taxon>
        <taxon>Eutheria</taxon>
        <taxon>Euarchontoglires</taxon>
        <taxon>Primates</taxon>
        <taxon>Haplorrhini</taxon>
        <taxon>Platyrrhini</taxon>
        <taxon>Cebidae</taxon>
        <taxon>Callitrichinae</taxon>
        <taxon>Saguinus</taxon>
    </lineage>
</organism>
<comment type="similarity">
    <text evidence="2">Belongs to the COG1 family.</text>
</comment>
<dbReference type="InterPro" id="IPR033370">
    <property type="entry name" value="COG1"/>
</dbReference>
<dbReference type="PANTHER" id="PTHR31658:SF0">
    <property type="entry name" value="CONSERVED OLIGOMERIC GOLGI COMPLEX SUBUNIT 1"/>
    <property type="match status" value="1"/>
</dbReference>
<evidence type="ECO:0000256" key="4">
    <source>
        <dbReference type="ARBA" id="ARBA00022448"/>
    </source>
</evidence>
<name>A0ABQ9VS81_SAGOE</name>
<evidence type="ECO:0000256" key="6">
    <source>
        <dbReference type="ARBA" id="ARBA00023034"/>
    </source>
</evidence>
<keyword evidence="10" id="KW-1185">Reference proteome</keyword>
<evidence type="ECO:0000256" key="1">
    <source>
        <dbReference type="ARBA" id="ARBA00004395"/>
    </source>
</evidence>